<sequence length="82" mass="9544">MKNLSDLSFDEIQKMYAYALNLAASYVKDAEKHYKADEKERGDDFTAADQEWTEYARILDLELQNRIKSAVNIQTPQPQPFI</sequence>
<dbReference type="OrthoDB" id="962006at2"/>
<evidence type="ECO:0000313" key="2">
    <source>
        <dbReference type="Proteomes" id="UP000253383"/>
    </source>
</evidence>
<gene>
    <name evidence="1" type="ORF">DUE52_08380</name>
</gene>
<evidence type="ECO:0000313" key="1">
    <source>
        <dbReference type="EMBL" id="RCR69851.1"/>
    </source>
</evidence>
<name>A0A368JUI7_9BACT</name>
<dbReference type="Proteomes" id="UP000253383">
    <property type="component" value="Unassembled WGS sequence"/>
</dbReference>
<comment type="caution">
    <text evidence="1">The sequence shown here is derived from an EMBL/GenBank/DDBJ whole genome shotgun (WGS) entry which is preliminary data.</text>
</comment>
<reference evidence="1 2" key="1">
    <citation type="submission" date="2018-07" db="EMBL/GenBank/DDBJ databases">
        <title>Genome analysis of Larkinella rosea.</title>
        <authorList>
            <person name="Zhou Z."/>
            <person name="Wang G."/>
        </authorList>
    </citation>
    <scope>NUCLEOTIDE SEQUENCE [LARGE SCALE GENOMIC DNA]</scope>
    <source>
        <strain evidence="2">zzj9</strain>
    </source>
</reference>
<organism evidence="1 2">
    <name type="scientific">Larkinella punicea</name>
    <dbReference type="NCBI Taxonomy" id="2315727"/>
    <lineage>
        <taxon>Bacteria</taxon>
        <taxon>Pseudomonadati</taxon>
        <taxon>Bacteroidota</taxon>
        <taxon>Cytophagia</taxon>
        <taxon>Cytophagales</taxon>
        <taxon>Spirosomataceae</taxon>
        <taxon>Larkinella</taxon>
    </lineage>
</organism>
<dbReference type="AlphaFoldDB" id="A0A368JUI7"/>
<protein>
    <submittedName>
        <fullName evidence="1">Uncharacterized protein</fullName>
    </submittedName>
</protein>
<dbReference type="RefSeq" id="WP_114405548.1">
    <property type="nucleotide sequence ID" value="NZ_QOWE01000006.1"/>
</dbReference>
<proteinExistence type="predicted"/>
<keyword evidence="2" id="KW-1185">Reference proteome</keyword>
<accession>A0A368JUI7</accession>
<dbReference type="EMBL" id="QOWE01000006">
    <property type="protein sequence ID" value="RCR69851.1"/>
    <property type="molecule type" value="Genomic_DNA"/>
</dbReference>